<feature type="transmembrane region" description="Helical" evidence="6">
    <location>
        <begin position="40"/>
        <end position="64"/>
    </location>
</feature>
<evidence type="ECO:0000256" key="4">
    <source>
        <dbReference type="ARBA" id="ARBA00022989"/>
    </source>
</evidence>
<dbReference type="Proteomes" id="UP000277811">
    <property type="component" value="Unassembled WGS sequence"/>
</dbReference>
<reference evidence="7 8" key="1">
    <citation type="submission" date="2018-06" db="EMBL/GenBank/DDBJ databases">
        <authorList>
            <person name="Strepis N."/>
        </authorList>
    </citation>
    <scope>NUCLEOTIDE SEQUENCE [LARGE SCALE GENOMIC DNA]</scope>
    <source>
        <strain evidence="7">LUCI</strain>
    </source>
</reference>
<name>A0A498QYT0_9FIRM</name>
<organism evidence="7 8">
    <name type="scientific">Lucifera butyrica</name>
    <dbReference type="NCBI Taxonomy" id="1351585"/>
    <lineage>
        <taxon>Bacteria</taxon>
        <taxon>Bacillati</taxon>
        <taxon>Bacillota</taxon>
        <taxon>Negativicutes</taxon>
        <taxon>Veillonellales</taxon>
        <taxon>Veillonellaceae</taxon>
        <taxon>Lucifera</taxon>
    </lineage>
</organism>
<feature type="transmembrane region" description="Helical" evidence="6">
    <location>
        <begin position="148"/>
        <end position="171"/>
    </location>
</feature>
<feature type="transmembrane region" description="Helical" evidence="6">
    <location>
        <begin position="70"/>
        <end position="88"/>
    </location>
</feature>
<comment type="subcellular location">
    <subcellularLocation>
        <location evidence="1">Cell membrane</location>
        <topology evidence="1">Multi-pass membrane protein</topology>
    </subcellularLocation>
</comment>
<evidence type="ECO:0000313" key="7">
    <source>
        <dbReference type="EMBL" id="VBB05346.1"/>
    </source>
</evidence>
<dbReference type="RefSeq" id="WP_165865862.1">
    <property type="nucleotide sequence ID" value="NZ_UPPP01000055.1"/>
</dbReference>
<feature type="transmembrane region" description="Helical" evidence="6">
    <location>
        <begin position="6"/>
        <end position="28"/>
    </location>
</feature>
<keyword evidence="8" id="KW-1185">Reference proteome</keyword>
<dbReference type="GO" id="GO:0005886">
    <property type="term" value="C:plasma membrane"/>
    <property type="evidence" value="ECO:0007669"/>
    <property type="project" value="UniProtKB-SubCell"/>
</dbReference>
<keyword evidence="3 6" id="KW-0812">Transmembrane</keyword>
<accession>A0A498QYT0</accession>
<evidence type="ECO:0000256" key="2">
    <source>
        <dbReference type="ARBA" id="ARBA00022475"/>
    </source>
</evidence>
<feature type="transmembrane region" description="Helical" evidence="6">
    <location>
        <begin position="183"/>
        <end position="201"/>
    </location>
</feature>
<dbReference type="Pfam" id="PF01810">
    <property type="entry name" value="LysE"/>
    <property type="match status" value="1"/>
</dbReference>
<protein>
    <submittedName>
        <fullName evidence="7">Lysine-type exporter protein (Lyse/ygga)</fullName>
    </submittedName>
</protein>
<evidence type="ECO:0000256" key="5">
    <source>
        <dbReference type="ARBA" id="ARBA00023136"/>
    </source>
</evidence>
<keyword evidence="4 6" id="KW-1133">Transmembrane helix</keyword>
<evidence type="ECO:0000313" key="8">
    <source>
        <dbReference type="Proteomes" id="UP000277811"/>
    </source>
</evidence>
<evidence type="ECO:0000256" key="1">
    <source>
        <dbReference type="ARBA" id="ARBA00004651"/>
    </source>
</evidence>
<dbReference type="EMBL" id="UPPP01000055">
    <property type="protein sequence ID" value="VBB05346.1"/>
    <property type="molecule type" value="Genomic_DNA"/>
</dbReference>
<feature type="transmembrane region" description="Helical" evidence="6">
    <location>
        <begin position="109"/>
        <end position="136"/>
    </location>
</feature>
<keyword evidence="2" id="KW-1003">Cell membrane</keyword>
<proteinExistence type="predicted"/>
<sequence length="202" mass="21087">MDSVLWFKGLAIGFSIAAPVGPIGILCIRRTLTAGMTAGFLSGAGAATADAIYGSMAAYGLSVLSAWLMTYQRTLQLIGGLFLCYLGWRCCRQEPAQHMAGNAGGNWAAAYLSTLLLTLTNPMTILSFTAILSGLGLAAANAGKQAPLLVFGVFSGSLLWWLCLSGGVSLFRTALKPTCLRGINRISGLIILAFGIFSLAGR</sequence>
<dbReference type="GO" id="GO:0015171">
    <property type="term" value="F:amino acid transmembrane transporter activity"/>
    <property type="evidence" value="ECO:0007669"/>
    <property type="project" value="TreeGrafter"/>
</dbReference>
<evidence type="ECO:0000256" key="6">
    <source>
        <dbReference type="SAM" id="Phobius"/>
    </source>
</evidence>
<keyword evidence="5 6" id="KW-0472">Membrane</keyword>
<dbReference type="InterPro" id="IPR001123">
    <property type="entry name" value="LeuE-type"/>
</dbReference>
<evidence type="ECO:0000256" key="3">
    <source>
        <dbReference type="ARBA" id="ARBA00022692"/>
    </source>
</evidence>
<dbReference type="PANTHER" id="PTHR30086:SF20">
    <property type="entry name" value="ARGININE EXPORTER PROTEIN ARGO-RELATED"/>
    <property type="match status" value="1"/>
</dbReference>
<gene>
    <name evidence="7" type="ORF">LUCI_0555</name>
</gene>
<dbReference type="PANTHER" id="PTHR30086">
    <property type="entry name" value="ARGININE EXPORTER PROTEIN ARGO"/>
    <property type="match status" value="1"/>
</dbReference>
<dbReference type="AlphaFoldDB" id="A0A498QYT0"/>